<evidence type="ECO:0000256" key="1">
    <source>
        <dbReference type="SAM" id="MobiDB-lite"/>
    </source>
</evidence>
<gene>
    <name evidence="2" type="ORF">BRAPAZ1V2_A05P10150.2</name>
</gene>
<feature type="region of interest" description="Disordered" evidence="1">
    <location>
        <begin position="1"/>
        <end position="21"/>
    </location>
</feature>
<evidence type="ECO:0000313" key="2">
    <source>
        <dbReference type="EMBL" id="CAG7874494.1"/>
    </source>
</evidence>
<sequence length="72" mass="7758">MQSSHMQRGGTATIKGRDNAPPLFKCDCSVFGRPGTSDAVLNSWNGCPQVCSDPPFNVSEGFENLTAMDLHQ</sequence>
<proteinExistence type="predicted"/>
<protein>
    <submittedName>
        <fullName evidence="2">Uncharacterized protein</fullName>
    </submittedName>
</protein>
<accession>A0A8D9DIB0</accession>
<name>A0A8D9DIB0_BRACM</name>
<dbReference type="Gramene" id="A05p10150.2_BraZ1">
    <property type="protein sequence ID" value="A05p10150.2_BraZ1.CDS"/>
    <property type="gene ID" value="A05g10150.2_BraZ1"/>
</dbReference>
<reference evidence="2 3" key="1">
    <citation type="submission" date="2021-07" db="EMBL/GenBank/DDBJ databases">
        <authorList>
            <consortium name="Genoscope - CEA"/>
            <person name="William W."/>
        </authorList>
    </citation>
    <scope>NUCLEOTIDE SEQUENCE [LARGE SCALE GENOMIC DNA]</scope>
</reference>
<dbReference type="Proteomes" id="UP000694005">
    <property type="component" value="Chromosome A05"/>
</dbReference>
<dbReference type="AlphaFoldDB" id="A0A8D9DIB0"/>
<dbReference type="EMBL" id="LS974621">
    <property type="protein sequence ID" value="CAG7874494.1"/>
    <property type="molecule type" value="Genomic_DNA"/>
</dbReference>
<evidence type="ECO:0000313" key="3">
    <source>
        <dbReference type="Proteomes" id="UP000694005"/>
    </source>
</evidence>
<organism evidence="2 3">
    <name type="scientific">Brassica campestris</name>
    <name type="common">Field mustard</name>
    <dbReference type="NCBI Taxonomy" id="3711"/>
    <lineage>
        <taxon>Eukaryota</taxon>
        <taxon>Viridiplantae</taxon>
        <taxon>Streptophyta</taxon>
        <taxon>Embryophyta</taxon>
        <taxon>Tracheophyta</taxon>
        <taxon>Spermatophyta</taxon>
        <taxon>Magnoliopsida</taxon>
        <taxon>eudicotyledons</taxon>
        <taxon>Gunneridae</taxon>
        <taxon>Pentapetalae</taxon>
        <taxon>rosids</taxon>
        <taxon>malvids</taxon>
        <taxon>Brassicales</taxon>
        <taxon>Brassicaceae</taxon>
        <taxon>Brassiceae</taxon>
        <taxon>Brassica</taxon>
    </lineage>
</organism>